<dbReference type="EMBL" id="JQBS01000035">
    <property type="protein sequence ID" value="KRN54833.1"/>
    <property type="molecule type" value="Genomic_DNA"/>
</dbReference>
<keyword evidence="1" id="KW-0472">Membrane</keyword>
<protein>
    <submittedName>
        <fullName evidence="2">Uncharacterized protein</fullName>
    </submittedName>
</protein>
<dbReference type="AlphaFoldDB" id="A0A0R2HPQ1"/>
<evidence type="ECO:0000313" key="3">
    <source>
        <dbReference type="Proteomes" id="UP000051658"/>
    </source>
</evidence>
<gene>
    <name evidence="2" type="ORF">IV74_GL002423</name>
</gene>
<reference evidence="2 3" key="1">
    <citation type="journal article" date="2015" name="Genome Announc.">
        <title>Expanding the biotechnology potential of lactobacilli through comparative genomics of 213 strains and associated genera.</title>
        <authorList>
            <person name="Sun Z."/>
            <person name="Harris H.M."/>
            <person name="McCann A."/>
            <person name="Guo C."/>
            <person name="Argimon S."/>
            <person name="Zhang W."/>
            <person name="Yang X."/>
            <person name="Jeffery I.B."/>
            <person name="Cooney J.C."/>
            <person name="Kagawa T.F."/>
            <person name="Liu W."/>
            <person name="Song Y."/>
            <person name="Salvetti E."/>
            <person name="Wrobel A."/>
            <person name="Rasinkangas P."/>
            <person name="Parkhill J."/>
            <person name="Rea M.C."/>
            <person name="O'Sullivan O."/>
            <person name="Ritari J."/>
            <person name="Douillard F.P."/>
            <person name="Paul Ross R."/>
            <person name="Yang R."/>
            <person name="Briner A.E."/>
            <person name="Felis G.E."/>
            <person name="de Vos W.M."/>
            <person name="Barrangou R."/>
            <person name="Klaenhammer T.R."/>
            <person name="Caufield P.W."/>
            <person name="Cui Y."/>
            <person name="Zhang H."/>
            <person name="O'Toole P.W."/>
        </authorList>
    </citation>
    <scope>NUCLEOTIDE SEQUENCE [LARGE SCALE GENOMIC DNA]</scope>
    <source>
        <strain evidence="2 3">DSM 20623</strain>
    </source>
</reference>
<organism evidence="2 3">
    <name type="scientific">Carnobacterium divergens DSM 20623</name>
    <dbReference type="NCBI Taxonomy" id="1449336"/>
    <lineage>
        <taxon>Bacteria</taxon>
        <taxon>Bacillati</taxon>
        <taxon>Bacillota</taxon>
        <taxon>Bacilli</taxon>
        <taxon>Lactobacillales</taxon>
        <taxon>Carnobacteriaceae</taxon>
        <taxon>Carnobacterium</taxon>
    </lineage>
</organism>
<feature type="transmembrane region" description="Helical" evidence="1">
    <location>
        <begin position="51"/>
        <end position="71"/>
    </location>
</feature>
<dbReference type="PATRIC" id="fig|1449336.4.peg.2461"/>
<evidence type="ECO:0000256" key="1">
    <source>
        <dbReference type="SAM" id="Phobius"/>
    </source>
</evidence>
<proteinExistence type="predicted"/>
<feature type="transmembrane region" description="Helical" evidence="1">
    <location>
        <begin position="12"/>
        <end position="31"/>
    </location>
</feature>
<keyword evidence="1" id="KW-0812">Transmembrane</keyword>
<accession>A0A0R2HPQ1</accession>
<dbReference type="RefSeq" id="WP_034568679.1">
    <property type="nucleotide sequence ID" value="NZ_JQBS01000035.1"/>
</dbReference>
<dbReference type="Proteomes" id="UP000051658">
    <property type="component" value="Unassembled WGS sequence"/>
</dbReference>
<comment type="caution">
    <text evidence="2">The sequence shown here is derived from an EMBL/GenBank/DDBJ whole genome shotgun (WGS) entry which is preliminary data.</text>
</comment>
<keyword evidence="3" id="KW-1185">Reference proteome</keyword>
<sequence>MDKKVNKMFSKLINLAMIMFMIQIVTSIWMILRIFVYDVPNSFFDFSKSNLISYIIQVIIQGIIMLFLLNLEKKNPKVWIALLLFLLANYLGSIRFTLTLNKQKTPL</sequence>
<feature type="transmembrane region" description="Helical" evidence="1">
    <location>
        <begin position="78"/>
        <end position="98"/>
    </location>
</feature>
<evidence type="ECO:0000313" key="2">
    <source>
        <dbReference type="EMBL" id="KRN54833.1"/>
    </source>
</evidence>
<keyword evidence="1" id="KW-1133">Transmembrane helix</keyword>
<dbReference type="GeneID" id="89589409"/>
<name>A0A0R2HPQ1_CARDV</name>